<keyword evidence="2" id="KW-1185">Reference proteome</keyword>
<dbReference type="Proteomes" id="UP000000600">
    <property type="component" value="Unassembled WGS sequence"/>
</dbReference>
<name>A0BGJ0_PARTE</name>
<gene>
    <name evidence="1" type="ORF">GSPATT00028692001</name>
</gene>
<dbReference type="GeneID" id="5010839"/>
<dbReference type="KEGG" id="ptm:GSPATT00028692001"/>
<reference evidence="1 2" key="1">
    <citation type="journal article" date="2006" name="Nature">
        <title>Global trends of whole-genome duplications revealed by the ciliate Paramecium tetraurelia.</title>
        <authorList>
            <consortium name="Genoscope"/>
            <person name="Aury J.-M."/>
            <person name="Jaillon O."/>
            <person name="Duret L."/>
            <person name="Noel B."/>
            <person name="Jubin C."/>
            <person name="Porcel B.M."/>
            <person name="Segurens B."/>
            <person name="Daubin V."/>
            <person name="Anthouard V."/>
            <person name="Aiach N."/>
            <person name="Arnaiz O."/>
            <person name="Billaut A."/>
            <person name="Beisson J."/>
            <person name="Blanc I."/>
            <person name="Bouhouche K."/>
            <person name="Camara F."/>
            <person name="Duharcourt S."/>
            <person name="Guigo R."/>
            <person name="Gogendeau D."/>
            <person name="Katinka M."/>
            <person name="Keller A.-M."/>
            <person name="Kissmehl R."/>
            <person name="Klotz C."/>
            <person name="Koll F."/>
            <person name="Le Moue A."/>
            <person name="Lepere C."/>
            <person name="Malinsky S."/>
            <person name="Nowacki M."/>
            <person name="Nowak J.K."/>
            <person name="Plattner H."/>
            <person name="Poulain J."/>
            <person name="Ruiz F."/>
            <person name="Serrano V."/>
            <person name="Zagulski M."/>
            <person name="Dessen P."/>
            <person name="Betermier M."/>
            <person name="Weissenbach J."/>
            <person name="Scarpelli C."/>
            <person name="Schachter V."/>
            <person name="Sperling L."/>
            <person name="Meyer E."/>
            <person name="Cohen J."/>
            <person name="Wincker P."/>
        </authorList>
    </citation>
    <scope>NUCLEOTIDE SEQUENCE [LARGE SCALE GENOMIC DNA]</scope>
    <source>
        <strain evidence="1 2">Stock d4-2</strain>
    </source>
</reference>
<dbReference type="EMBL" id="CT867993">
    <property type="protein sequence ID" value="CAK57657.1"/>
    <property type="molecule type" value="Genomic_DNA"/>
</dbReference>
<organism evidence="1 2">
    <name type="scientific">Paramecium tetraurelia</name>
    <dbReference type="NCBI Taxonomy" id="5888"/>
    <lineage>
        <taxon>Eukaryota</taxon>
        <taxon>Sar</taxon>
        <taxon>Alveolata</taxon>
        <taxon>Ciliophora</taxon>
        <taxon>Intramacronucleata</taxon>
        <taxon>Oligohymenophorea</taxon>
        <taxon>Peniculida</taxon>
        <taxon>Parameciidae</taxon>
        <taxon>Paramecium</taxon>
    </lineage>
</organism>
<sequence length="121" mass="14630">MHEDNQEGLETDDSEFRRQSFIAIQDEQDRLMNSYGGNLVDPFRFVGCKMDKIWIDGQVRLQLQIFPERVQQIQLQVDLINLQIILYKNLLSKIYSDQQKYFEEFIQRIKQRDKWNKNDKA</sequence>
<proteinExistence type="predicted"/>
<dbReference type="AlphaFoldDB" id="A0BGJ0"/>
<accession>A0BGJ0</accession>
<evidence type="ECO:0000313" key="1">
    <source>
        <dbReference type="EMBL" id="CAK57657.1"/>
    </source>
</evidence>
<dbReference type="HOGENOM" id="CLU_2042595_0_0_1"/>
<protein>
    <submittedName>
        <fullName evidence="1">Uncharacterized protein</fullName>
    </submittedName>
</protein>
<evidence type="ECO:0000313" key="2">
    <source>
        <dbReference type="Proteomes" id="UP000000600"/>
    </source>
</evidence>
<dbReference type="RefSeq" id="XP_001425055.1">
    <property type="nucleotide sequence ID" value="XM_001425018.1"/>
</dbReference>
<dbReference type="InParanoid" id="A0BGJ0"/>